<gene>
    <name evidence="2" type="ORF">BTT61001_02952</name>
</gene>
<keyword evidence="1" id="KW-1133">Transmembrane helix</keyword>
<organism evidence="2 3">
    <name type="scientific">Bacillus thuringiensis</name>
    <dbReference type="NCBI Taxonomy" id="1428"/>
    <lineage>
        <taxon>Bacteria</taxon>
        <taxon>Bacillati</taxon>
        <taxon>Bacillota</taxon>
        <taxon>Bacilli</taxon>
        <taxon>Bacillales</taxon>
        <taxon>Bacillaceae</taxon>
        <taxon>Bacillus</taxon>
        <taxon>Bacillus cereus group</taxon>
    </lineage>
</organism>
<evidence type="ECO:0000256" key="1">
    <source>
        <dbReference type="SAM" id="Phobius"/>
    </source>
</evidence>
<sequence length="42" mass="4643">MSFASWSILLPTLIGAMSGAIFGIISSRNKRKNSNYKLNNKI</sequence>
<keyword evidence="1" id="KW-0812">Transmembrane</keyword>
<evidence type="ECO:0000313" key="3">
    <source>
        <dbReference type="Proteomes" id="UP000195991"/>
    </source>
</evidence>
<dbReference type="EMBL" id="FMBI01000031">
    <property type="protein sequence ID" value="SCC39768.1"/>
    <property type="molecule type" value="Genomic_DNA"/>
</dbReference>
<feature type="transmembrane region" description="Helical" evidence="1">
    <location>
        <begin position="6"/>
        <end position="25"/>
    </location>
</feature>
<proteinExistence type="predicted"/>
<keyword evidence="1" id="KW-0472">Membrane</keyword>
<name>A0A1C4E866_BACTU</name>
<accession>A0A1C4E866</accession>
<dbReference type="AlphaFoldDB" id="A0A1C4E866"/>
<reference evidence="2 3" key="1">
    <citation type="submission" date="2016-08" db="EMBL/GenBank/DDBJ databases">
        <authorList>
            <person name="Seilhamer J.J."/>
        </authorList>
    </citation>
    <scope>NUCLEOTIDE SEQUENCE [LARGE SCALE GENOMIC DNA]</scope>
    <source>
        <strain evidence="2 3">IEBC_T61001</strain>
    </source>
</reference>
<evidence type="ECO:0000313" key="2">
    <source>
        <dbReference type="EMBL" id="SCC39768.1"/>
    </source>
</evidence>
<dbReference type="Proteomes" id="UP000195991">
    <property type="component" value="Unassembled WGS sequence"/>
</dbReference>
<protein>
    <submittedName>
        <fullName evidence="2">Uncharacterized protein</fullName>
    </submittedName>
</protein>